<dbReference type="VEuPathDB" id="FungiDB:SDRG_04427"/>
<dbReference type="GO" id="GO:0016491">
    <property type="term" value="F:oxidoreductase activity"/>
    <property type="evidence" value="ECO:0007669"/>
    <property type="project" value="InterPro"/>
</dbReference>
<feature type="chain" id="PRO_5004571401" description="Tyrosinase copper-binding domain-containing protein" evidence="3">
    <location>
        <begin position="20"/>
        <end position="487"/>
    </location>
</feature>
<dbReference type="OrthoDB" id="6132182at2759"/>
<evidence type="ECO:0000256" key="2">
    <source>
        <dbReference type="ARBA" id="ARBA00023008"/>
    </source>
</evidence>
<accession>T0S5P9</accession>
<evidence type="ECO:0000256" key="1">
    <source>
        <dbReference type="ARBA" id="ARBA00022723"/>
    </source>
</evidence>
<dbReference type="Gene3D" id="1.10.1280.10">
    <property type="entry name" value="Di-copper center containing domain from catechol oxidase"/>
    <property type="match status" value="1"/>
</dbReference>
<dbReference type="InterPro" id="IPR002227">
    <property type="entry name" value="Tyrosinase_Cu-bd"/>
</dbReference>
<evidence type="ECO:0000313" key="6">
    <source>
        <dbReference type="Proteomes" id="UP000030762"/>
    </source>
</evidence>
<evidence type="ECO:0000313" key="5">
    <source>
        <dbReference type="EMBL" id="EQC37997.1"/>
    </source>
</evidence>
<organism evidence="5 6">
    <name type="scientific">Saprolegnia diclina (strain VS20)</name>
    <dbReference type="NCBI Taxonomy" id="1156394"/>
    <lineage>
        <taxon>Eukaryota</taxon>
        <taxon>Sar</taxon>
        <taxon>Stramenopiles</taxon>
        <taxon>Oomycota</taxon>
        <taxon>Saprolegniomycetes</taxon>
        <taxon>Saprolegniales</taxon>
        <taxon>Saprolegniaceae</taxon>
        <taxon>Saprolegnia</taxon>
    </lineage>
</organism>
<keyword evidence="3" id="KW-0732">Signal</keyword>
<gene>
    <name evidence="5" type="ORF">SDRG_04427</name>
</gene>
<dbReference type="PANTHER" id="PTHR11474">
    <property type="entry name" value="TYROSINASE FAMILY MEMBER"/>
    <property type="match status" value="1"/>
</dbReference>
<keyword evidence="1" id="KW-0479">Metal-binding</keyword>
<dbReference type="InterPro" id="IPR008922">
    <property type="entry name" value="Di-copper_centre_dom_sf"/>
</dbReference>
<name>T0S5P9_SAPDV</name>
<dbReference type="GeneID" id="19945154"/>
<dbReference type="GO" id="GO:0046872">
    <property type="term" value="F:metal ion binding"/>
    <property type="evidence" value="ECO:0007669"/>
    <property type="project" value="UniProtKB-KW"/>
</dbReference>
<proteinExistence type="predicted"/>
<dbReference type="RefSeq" id="XP_008608324.1">
    <property type="nucleotide sequence ID" value="XM_008610102.1"/>
</dbReference>
<dbReference type="Proteomes" id="UP000030762">
    <property type="component" value="Unassembled WGS sequence"/>
</dbReference>
<dbReference type="AlphaFoldDB" id="T0S5P9"/>
<dbReference type="Pfam" id="PF00264">
    <property type="entry name" value="Tyrosinase"/>
    <property type="match status" value="1"/>
</dbReference>
<dbReference type="PANTHER" id="PTHR11474:SF126">
    <property type="entry name" value="TYROSINASE-LIKE PROTEIN TYR-1-RELATED"/>
    <property type="match status" value="1"/>
</dbReference>
<dbReference type="SUPFAM" id="SSF48056">
    <property type="entry name" value="Di-copper centre-containing domain"/>
    <property type="match status" value="1"/>
</dbReference>
<feature type="domain" description="Tyrosinase copper-binding" evidence="4">
    <location>
        <begin position="74"/>
        <end position="91"/>
    </location>
</feature>
<protein>
    <recommendedName>
        <fullName evidence="4">Tyrosinase copper-binding domain-containing protein</fullName>
    </recommendedName>
</protein>
<dbReference type="PRINTS" id="PR00092">
    <property type="entry name" value="TYROSINASE"/>
</dbReference>
<evidence type="ECO:0000259" key="4">
    <source>
        <dbReference type="PROSITE" id="PS00497"/>
    </source>
</evidence>
<dbReference type="PROSITE" id="PS00497">
    <property type="entry name" value="TYROSINASE_1"/>
    <property type="match status" value="1"/>
</dbReference>
<dbReference type="OMA" id="DHIRTPN"/>
<dbReference type="InterPro" id="IPR050316">
    <property type="entry name" value="Tyrosinase/Hemocyanin"/>
</dbReference>
<keyword evidence="2" id="KW-0186">Copper</keyword>
<sequence>MVAAPTLLSLALLLSAVSAQSTPTCPPRVRKSWNRYSVPEKATYKKAVAKAMDTPLYERFISMHSEQMSNTEAHGTCVFLFWHRKFLLGYENLLRSMGSEFACVTLPYYDYVQDNVAYGAKKCSSIESCSAILRDMGGSAGVDKSIPIGRYSVAGRCVSNEPVNHFCESTASCTKCVPRGPWSTTTFNPDLGFSSIKNQVFGGKDIAETTRLIESSPHNSMHGTLAGAMNNVFISPTEPVFYSHHAMVDALHTIYHKCRVQGLGLSPAQKQVHAMSFAGCRANGAPITATSAITMRAVVNGKTVAVDSESSVQAFFKGLPSAYYGLTDANDLGSNSYAYEFTGLLGDLYTNCQNSGTPRAGTRRLVDDANATTTTTTTVANTVVPIADNSAAQALLNWRLDVFAAAPRDSVDADVEADIIKMRTLYYENCLDGVDDYSSSFKALWKVGSSPSTKVLNAVYDQSSPIRIPDWQSINFKHFGCSGEPTK</sequence>
<evidence type="ECO:0000256" key="3">
    <source>
        <dbReference type="SAM" id="SignalP"/>
    </source>
</evidence>
<reference evidence="5 6" key="1">
    <citation type="submission" date="2012-04" db="EMBL/GenBank/DDBJ databases">
        <title>The Genome Sequence of Saprolegnia declina VS20.</title>
        <authorList>
            <consortium name="The Broad Institute Genome Sequencing Platform"/>
            <person name="Russ C."/>
            <person name="Nusbaum C."/>
            <person name="Tyler B."/>
            <person name="van West P."/>
            <person name="Dieguez-Uribeondo J."/>
            <person name="de Bruijn I."/>
            <person name="Tripathy S."/>
            <person name="Jiang R."/>
            <person name="Young S.K."/>
            <person name="Zeng Q."/>
            <person name="Gargeya S."/>
            <person name="Fitzgerald M."/>
            <person name="Haas B."/>
            <person name="Abouelleil A."/>
            <person name="Alvarado L."/>
            <person name="Arachchi H.M."/>
            <person name="Berlin A."/>
            <person name="Chapman S.B."/>
            <person name="Goldberg J."/>
            <person name="Griggs A."/>
            <person name="Gujja S."/>
            <person name="Hansen M."/>
            <person name="Howarth C."/>
            <person name="Imamovic A."/>
            <person name="Larimer J."/>
            <person name="McCowen C."/>
            <person name="Montmayeur A."/>
            <person name="Murphy C."/>
            <person name="Neiman D."/>
            <person name="Pearson M."/>
            <person name="Priest M."/>
            <person name="Roberts A."/>
            <person name="Saif S."/>
            <person name="Shea T."/>
            <person name="Sisk P."/>
            <person name="Sykes S."/>
            <person name="Wortman J."/>
            <person name="Nusbaum C."/>
            <person name="Birren B."/>
        </authorList>
    </citation>
    <scope>NUCLEOTIDE SEQUENCE [LARGE SCALE GENOMIC DNA]</scope>
    <source>
        <strain evidence="5 6">VS20</strain>
    </source>
</reference>
<dbReference type="EMBL" id="JH767142">
    <property type="protein sequence ID" value="EQC37997.1"/>
    <property type="molecule type" value="Genomic_DNA"/>
</dbReference>
<keyword evidence="6" id="KW-1185">Reference proteome</keyword>
<feature type="signal peptide" evidence="3">
    <location>
        <begin position="1"/>
        <end position="19"/>
    </location>
</feature>
<dbReference type="InParanoid" id="T0S5P9"/>
<dbReference type="STRING" id="1156394.T0S5P9"/>